<dbReference type="SUPFAM" id="SSF47819">
    <property type="entry name" value="HRDC-like"/>
    <property type="match status" value="1"/>
</dbReference>
<dbReference type="GO" id="GO:0003676">
    <property type="term" value="F:nucleic acid binding"/>
    <property type="evidence" value="ECO:0007669"/>
    <property type="project" value="InterPro"/>
</dbReference>
<dbReference type="InterPro" id="IPR002121">
    <property type="entry name" value="HRDC_dom"/>
</dbReference>
<organism evidence="2">
    <name type="scientific">hydrothermal vent metagenome</name>
    <dbReference type="NCBI Taxonomy" id="652676"/>
    <lineage>
        <taxon>unclassified sequences</taxon>
        <taxon>metagenomes</taxon>
        <taxon>ecological metagenomes</taxon>
    </lineage>
</organism>
<sequence length="428" mass="49034">MIMTKQKFLAVETESQLNAYCQHLIKHPEITWIAMDTEFVREDTYYPKLSLVQIQDCLGQLAIIDPIKIQEAKKQTDISIEASSHAQTNSQDNSISEALTSLVELLCDPNTLKVFHCARQDIEVLYQLAHKMPVSIFDTQVASIFLKQGEMVGFARVVKETLGITLDKSQTRTNWLARPLTEEQIQYALDDVRYLAPLYEYCLKTLTSQQLNAVTEECERRLEHSIYAINPKKAGEKVKGIKTYKAKQLAMVYALAEWRETFAITHNQPKKWVMSDEVITQVAKRPPKTVEALYKVPHIKPSSIMRYGEEWIHLIDQVFTQSPEQWPQPTPKISSPNAQEEAILHLLSSFAQQTAIDYRLNLHSLIQRNDLLAILRNQPPEKPIFLGWRNLLIGQTILAILDGKKSLTMINRQIILTTNALHSQEKSE</sequence>
<dbReference type="PANTHER" id="PTHR47649:SF1">
    <property type="entry name" value="RIBONUCLEASE D"/>
    <property type="match status" value="1"/>
</dbReference>
<evidence type="ECO:0000259" key="1">
    <source>
        <dbReference type="PROSITE" id="PS50967"/>
    </source>
</evidence>
<dbReference type="AlphaFoldDB" id="A0A3B0WM12"/>
<dbReference type="InterPro" id="IPR010997">
    <property type="entry name" value="HRDC-like_sf"/>
</dbReference>
<gene>
    <name evidence="2" type="ORF">MNBD_GAMMA03-1579</name>
</gene>
<dbReference type="GO" id="GO:0008408">
    <property type="term" value="F:3'-5' exonuclease activity"/>
    <property type="evidence" value="ECO:0007669"/>
    <property type="project" value="InterPro"/>
</dbReference>
<accession>A0A3B0WM12</accession>
<dbReference type="Gene3D" id="1.10.150.80">
    <property type="entry name" value="HRDC domain"/>
    <property type="match status" value="1"/>
</dbReference>
<reference evidence="2" key="1">
    <citation type="submission" date="2018-06" db="EMBL/GenBank/DDBJ databases">
        <authorList>
            <person name="Zhirakovskaya E."/>
        </authorList>
    </citation>
    <scope>NUCLEOTIDE SEQUENCE</scope>
</reference>
<dbReference type="Pfam" id="PF01612">
    <property type="entry name" value="DNA_pol_A_exo1"/>
    <property type="match status" value="1"/>
</dbReference>
<dbReference type="InterPro" id="IPR051086">
    <property type="entry name" value="RNase_D-like"/>
</dbReference>
<dbReference type="SMART" id="SM00474">
    <property type="entry name" value="35EXOc"/>
    <property type="match status" value="1"/>
</dbReference>
<dbReference type="SUPFAM" id="SSF53098">
    <property type="entry name" value="Ribonuclease H-like"/>
    <property type="match status" value="1"/>
</dbReference>
<dbReference type="GO" id="GO:0000166">
    <property type="term" value="F:nucleotide binding"/>
    <property type="evidence" value="ECO:0007669"/>
    <property type="project" value="InterPro"/>
</dbReference>
<dbReference type="InterPro" id="IPR044876">
    <property type="entry name" value="HRDC_dom_sf"/>
</dbReference>
<dbReference type="PROSITE" id="PS50967">
    <property type="entry name" value="HRDC"/>
    <property type="match status" value="1"/>
</dbReference>
<evidence type="ECO:0000313" key="2">
    <source>
        <dbReference type="EMBL" id="VAW44614.1"/>
    </source>
</evidence>
<feature type="domain" description="HRDC" evidence="1">
    <location>
        <begin position="245"/>
        <end position="325"/>
    </location>
</feature>
<dbReference type="Gene3D" id="3.30.420.10">
    <property type="entry name" value="Ribonuclease H-like superfamily/Ribonuclease H"/>
    <property type="match status" value="1"/>
</dbReference>
<dbReference type="Pfam" id="PF00570">
    <property type="entry name" value="HRDC"/>
    <property type="match status" value="1"/>
</dbReference>
<protein>
    <submittedName>
        <fullName evidence="2">Ribonuclease D</fullName>
        <ecNumber evidence="2">3.1.26.3</ecNumber>
    </submittedName>
</protein>
<dbReference type="InterPro" id="IPR002562">
    <property type="entry name" value="3'-5'_exonuclease_dom"/>
</dbReference>
<dbReference type="GO" id="GO:0004525">
    <property type="term" value="F:ribonuclease III activity"/>
    <property type="evidence" value="ECO:0007669"/>
    <property type="project" value="UniProtKB-EC"/>
</dbReference>
<dbReference type="GO" id="GO:0006139">
    <property type="term" value="P:nucleobase-containing compound metabolic process"/>
    <property type="evidence" value="ECO:0007669"/>
    <property type="project" value="InterPro"/>
</dbReference>
<dbReference type="PANTHER" id="PTHR47649">
    <property type="entry name" value="RIBONUCLEASE D"/>
    <property type="match status" value="1"/>
</dbReference>
<keyword evidence="2" id="KW-0378">Hydrolase</keyword>
<name>A0A3B0WM12_9ZZZZ</name>
<dbReference type="InterPro" id="IPR012337">
    <property type="entry name" value="RNaseH-like_sf"/>
</dbReference>
<dbReference type="EC" id="3.1.26.3" evidence="2"/>
<dbReference type="CDD" id="cd06142">
    <property type="entry name" value="RNaseD_exo"/>
    <property type="match status" value="1"/>
</dbReference>
<dbReference type="InterPro" id="IPR036397">
    <property type="entry name" value="RNaseH_sf"/>
</dbReference>
<proteinExistence type="predicted"/>
<dbReference type="EMBL" id="UOFC01000014">
    <property type="protein sequence ID" value="VAW44614.1"/>
    <property type="molecule type" value="Genomic_DNA"/>
</dbReference>